<dbReference type="InterPro" id="IPR014562">
    <property type="entry name" value="UCP030959_TPR_rpt-cont"/>
</dbReference>
<protein>
    <recommendedName>
        <fullName evidence="3">Cardiolipin synthase N-terminal domain-containing protein</fullName>
    </recommendedName>
</protein>
<evidence type="ECO:0008006" key="3">
    <source>
        <dbReference type="Google" id="ProtNLM"/>
    </source>
</evidence>
<gene>
    <name evidence="2" type="ORF">ABHF33_09590</name>
</gene>
<evidence type="ECO:0000313" key="2">
    <source>
        <dbReference type="EMBL" id="XBL99324.1"/>
    </source>
</evidence>
<reference evidence="2" key="1">
    <citation type="submission" date="2024-05" db="EMBL/GenBank/DDBJ databases">
        <authorList>
            <person name="Yang L."/>
            <person name="Pan L."/>
        </authorList>
    </citation>
    <scope>NUCLEOTIDE SEQUENCE</scope>
    <source>
        <strain evidence="2">FCG-7</strain>
    </source>
</reference>
<dbReference type="KEGG" id="cmav:ABHF33_09590"/>
<evidence type="ECO:0000256" key="1">
    <source>
        <dbReference type="SAM" id="Phobius"/>
    </source>
</evidence>
<name>A0AAU7F6T4_9NEIS</name>
<keyword evidence="1" id="KW-0472">Membrane</keyword>
<dbReference type="AlphaFoldDB" id="A0AAU7F6T4"/>
<keyword evidence="1" id="KW-1133">Transmembrane helix</keyword>
<dbReference type="RefSeq" id="WP_348943754.1">
    <property type="nucleotide sequence ID" value="NZ_CP157355.1"/>
</dbReference>
<feature type="transmembrane region" description="Helical" evidence="1">
    <location>
        <begin position="28"/>
        <end position="45"/>
    </location>
</feature>
<keyword evidence="1" id="KW-0812">Transmembrane</keyword>
<dbReference type="PIRSF" id="PIRSF030959">
    <property type="entry name" value="UCP030959"/>
    <property type="match status" value="1"/>
</dbReference>
<proteinExistence type="predicted"/>
<organism evidence="2">
    <name type="scientific">Chitinibacter mangrovi</name>
    <dbReference type="NCBI Taxonomy" id="3153927"/>
    <lineage>
        <taxon>Bacteria</taxon>
        <taxon>Pseudomonadati</taxon>
        <taxon>Pseudomonadota</taxon>
        <taxon>Betaproteobacteria</taxon>
        <taxon>Neisseriales</taxon>
        <taxon>Chitinibacteraceae</taxon>
        <taxon>Chitinibacter</taxon>
    </lineage>
</organism>
<sequence>MPILLLGWVVQIFLIIHVVRTGRPNWWIWVLFAAPFIGGLAYFVVEILPGSRTERQVGKIGKNIVKSINPDLDLRRRAQELEICGSVDNKRKLAEECLERGMPQDAVALYASTLNGPYKNDPHLIFGLARSHFANTDVAATQRLLSQLQLEHPQFQREEVQLLQARNATYGDDVAAALQQLEAVTAIYSGLEAAFRYGEYLLRQGHNAKASEVLNGLINKAKLFKIQHEEELYWLKQAKRLLASIK</sequence>
<dbReference type="EMBL" id="CP157355">
    <property type="protein sequence ID" value="XBL99324.1"/>
    <property type="molecule type" value="Genomic_DNA"/>
</dbReference>
<accession>A0AAU7F6T4</accession>